<evidence type="ECO:0000256" key="5">
    <source>
        <dbReference type="ARBA" id="ARBA00022801"/>
    </source>
</evidence>
<evidence type="ECO:0000256" key="3">
    <source>
        <dbReference type="ARBA" id="ARBA00022525"/>
    </source>
</evidence>
<dbReference type="InterPro" id="IPR035986">
    <property type="entry name" value="PKD_dom_sf"/>
</dbReference>
<dbReference type="AlphaFoldDB" id="A0A0N0UA67"/>
<evidence type="ECO:0000256" key="1">
    <source>
        <dbReference type="ARBA" id="ARBA00004613"/>
    </source>
</evidence>
<feature type="active site" description="Charge relay system" evidence="7">
    <location>
        <position position="189"/>
    </location>
</feature>
<feature type="active site" description="Charge relay system" evidence="7">
    <location>
        <position position="153"/>
    </location>
</feature>
<dbReference type="InterPro" id="IPR022398">
    <property type="entry name" value="Peptidase_S8_His-AS"/>
</dbReference>
<name>A0A0N0UA67_9EURY</name>
<evidence type="ECO:0000259" key="9">
    <source>
        <dbReference type="PROSITE" id="PS50093"/>
    </source>
</evidence>
<dbReference type="InterPro" id="IPR006311">
    <property type="entry name" value="TAT_signal"/>
</dbReference>
<keyword evidence="4 7" id="KW-0645">Protease</keyword>
<comment type="subcellular location">
    <subcellularLocation>
        <location evidence="1">Secreted</location>
    </subcellularLocation>
</comment>
<dbReference type="CDD" id="cd00146">
    <property type="entry name" value="PKD"/>
    <property type="match status" value="1"/>
</dbReference>
<organism evidence="10 11">
    <name type="scientific">Haloarcula rubripromontorii</name>
    <dbReference type="NCBI Taxonomy" id="1705562"/>
    <lineage>
        <taxon>Archaea</taxon>
        <taxon>Methanobacteriati</taxon>
        <taxon>Methanobacteriota</taxon>
        <taxon>Stenosarchaea group</taxon>
        <taxon>Halobacteria</taxon>
        <taxon>Halobacteriales</taxon>
        <taxon>Haloarculaceae</taxon>
        <taxon>Haloarcula</taxon>
    </lineage>
</organism>
<accession>A0A0N0UA67</accession>
<keyword evidence="6 7" id="KW-0720">Serine protease</keyword>
<dbReference type="Proteomes" id="UP000037729">
    <property type="component" value="Unassembled WGS sequence"/>
</dbReference>
<dbReference type="Pfam" id="PF18911">
    <property type="entry name" value="PKD_4"/>
    <property type="match status" value="1"/>
</dbReference>
<dbReference type="PANTHER" id="PTHR43806:SF11">
    <property type="entry name" value="CEREVISIN-RELATED"/>
    <property type="match status" value="1"/>
</dbReference>
<dbReference type="SUPFAM" id="SSF52743">
    <property type="entry name" value="Subtilisin-like"/>
    <property type="match status" value="1"/>
</dbReference>
<dbReference type="InterPro" id="IPR036852">
    <property type="entry name" value="Peptidase_S8/S53_dom_sf"/>
</dbReference>
<dbReference type="Pfam" id="PF00082">
    <property type="entry name" value="Peptidase_S8"/>
    <property type="match status" value="1"/>
</dbReference>
<dbReference type="PROSITE" id="PS50093">
    <property type="entry name" value="PKD"/>
    <property type="match status" value="1"/>
</dbReference>
<dbReference type="PROSITE" id="PS51892">
    <property type="entry name" value="SUBTILASE"/>
    <property type="match status" value="1"/>
</dbReference>
<dbReference type="Gene3D" id="3.40.50.200">
    <property type="entry name" value="Peptidase S8/S53 domain"/>
    <property type="match status" value="1"/>
</dbReference>
<dbReference type="SUPFAM" id="SSF49299">
    <property type="entry name" value="PKD domain"/>
    <property type="match status" value="1"/>
</dbReference>
<dbReference type="PATRIC" id="fig|1705562.3.peg.1079"/>
<dbReference type="InterPro" id="IPR000209">
    <property type="entry name" value="Peptidase_S8/S53_dom"/>
</dbReference>
<dbReference type="EMBL" id="LIUF01000001">
    <property type="protein sequence ID" value="KOX94414.1"/>
    <property type="molecule type" value="Genomic_DNA"/>
</dbReference>
<dbReference type="Gene3D" id="2.60.40.10">
    <property type="entry name" value="Immunoglobulins"/>
    <property type="match status" value="1"/>
</dbReference>
<dbReference type="PANTHER" id="PTHR43806">
    <property type="entry name" value="PEPTIDASE S8"/>
    <property type="match status" value="1"/>
</dbReference>
<feature type="region of interest" description="Disordered" evidence="8">
    <location>
        <begin position="166"/>
        <end position="192"/>
    </location>
</feature>
<dbReference type="STRING" id="1705562.AMS69_00715"/>
<dbReference type="GO" id="GO:0005576">
    <property type="term" value="C:extracellular region"/>
    <property type="evidence" value="ECO:0007669"/>
    <property type="project" value="UniProtKB-SubCell"/>
</dbReference>
<dbReference type="GO" id="GO:0006508">
    <property type="term" value="P:proteolysis"/>
    <property type="evidence" value="ECO:0007669"/>
    <property type="project" value="UniProtKB-KW"/>
</dbReference>
<sequence>MSRHTLPKPSRRSVIKMLGSAVTVAAFGGEASASQKTDTEEYLIGVSNDKNASDVHNKIKERSDLEQLDIIDVNESLSYLRSAVPQEFKEELLPTVEAIDGVKYTEFNHVREPIATVPNDPKFDSQYAPQLVNAPKAWDVTFGSKDVTIAVIDTGTDYTHPDLDGQFGSQKGRDFVDNDSDPAPQSAQHGTHVSGIAAGETNDETGIAGVSNSRLLSCRALGPNGGRTADIANAVEWATDQGADIINMSLGGGGYNQTMKNAVSYAWNQGVLLICAAGNHKDGDPPSQQDVSYPAAYEECVAVGAVDQNKSPTEFSNYGEKVDIAAPGNDVLSSVPGGDYAQFPGTSMACPAVAGVAALGLDRHDWPVSQTRQNLLDTAQPLSEDSKFVGVGLADAYNFVTAGGGSKNEPPIVTLNDDSRTVTVNREIIFDASGSRDPDGSITNYRWEFGDGSDPVTGSDAAEVSHTYTDTGDYTVTVTVTDNDGAEATTSVNVSVSSEAKDRITTESSGSLSGMLDYDTYTYALETDSPLQLILSLDGPSDADFDLYVSFDGRIPTPNDYDRASYTQDSNEQIIIDDFSQVSEIGILVYVYSGRGDYTLSLEEIGNTSS</sequence>
<comment type="similarity">
    <text evidence="2 7">Belongs to the peptidase S8 family.</text>
</comment>
<dbReference type="InterPro" id="IPR000601">
    <property type="entry name" value="PKD_dom"/>
</dbReference>
<feature type="domain" description="PKD" evidence="9">
    <location>
        <begin position="411"/>
        <end position="503"/>
    </location>
</feature>
<dbReference type="SMART" id="SM00089">
    <property type="entry name" value="PKD"/>
    <property type="match status" value="1"/>
</dbReference>
<dbReference type="GO" id="GO:0004252">
    <property type="term" value="F:serine-type endopeptidase activity"/>
    <property type="evidence" value="ECO:0007669"/>
    <property type="project" value="UniProtKB-UniRule"/>
</dbReference>
<protein>
    <submittedName>
        <fullName evidence="10">Peptidase S8 and S53 subtilisin kexin sedolisin</fullName>
    </submittedName>
</protein>
<dbReference type="InterPro" id="IPR023828">
    <property type="entry name" value="Peptidase_S8_Ser-AS"/>
</dbReference>
<dbReference type="PROSITE" id="PS51318">
    <property type="entry name" value="TAT"/>
    <property type="match status" value="1"/>
</dbReference>
<dbReference type="CDD" id="cd07484">
    <property type="entry name" value="Peptidases_S8_Thermitase_like"/>
    <property type="match status" value="1"/>
</dbReference>
<dbReference type="InterPro" id="IPR022409">
    <property type="entry name" value="PKD/Chitinase_dom"/>
</dbReference>
<keyword evidence="11" id="KW-1185">Reference proteome</keyword>
<dbReference type="InterPro" id="IPR013783">
    <property type="entry name" value="Ig-like_fold"/>
</dbReference>
<feature type="active site" description="Charge relay system" evidence="7">
    <location>
        <position position="347"/>
    </location>
</feature>
<dbReference type="OrthoDB" id="27270at2157"/>
<evidence type="ECO:0000256" key="6">
    <source>
        <dbReference type="ARBA" id="ARBA00022825"/>
    </source>
</evidence>
<evidence type="ECO:0000313" key="11">
    <source>
        <dbReference type="Proteomes" id="UP000037729"/>
    </source>
</evidence>
<keyword evidence="3" id="KW-0964">Secreted</keyword>
<dbReference type="PROSITE" id="PS00138">
    <property type="entry name" value="SUBTILASE_SER"/>
    <property type="match status" value="1"/>
</dbReference>
<keyword evidence="5 7" id="KW-0378">Hydrolase</keyword>
<dbReference type="PROSITE" id="PS00137">
    <property type="entry name" value="SUBTILASE_HIS"/>
    <property type="match status" value="1"/>
</dbReference>
<evidence type="ECO:0000256" key="7">
    <source>
        <dbReference type="PROSITE-ProRule" id="PRU01240"/>
    </source>
</evidence>
<reference evidence="10 11" key="1">
    <citation type="submission" date="2015-08" db="EMBL/GenBank/DDBJ databases">
        <title>Genomes of Isolates from Cabo Rojo, PR.</title>
        <authorList>
            <person name="Sanchez-Nieves R.L."/>
            <person name="Montalvo-Rodriguez R."/>
        </authorList>
    </citation>
    <scope>NUCLEOTIDE SEQUENCE [LARGE SCALE GENOMIC DNA]</scope>
    <source>
        <strain evidence="10 11">SL3</strain>
    </source>
</reference>
<evidence type="ECO:0000313" key="10">
    <source>
        <dbReference type="EMBL" id="KOX94414.1"/>
    </source>
</evidence>
<evidence type="ECO:0000256" key="8">
    <source>
        <dbReference type="SAM" id="MobiDB-lite"/>
    </source>
</evidence>
<evidence type="ECO:0000256" key="4">
    <source>
        <dbReference type="ARBA" id="ARBA00022670"/>
    </source>
</evidence>
<proteinExistence type="inferred from homology"/>
<gene>
    <name evidence="10" type="ORF">AMS69_00715</name>
</gene>
<dbReference type="InterPro" id="IPR015500">
    <property type="entry name" value="Peptidase_S8_subtilisin-rel"/>
</dbReference>
<dbReference type="InterPro" id="IPR034084">
    <property type="entry name" value="Thermitase-like_dom"/>
</dbReference>
<evidence type="ECO:0000256" key="2">
    <source>
        <dbReference type="ARBA" id="ARBA00011073"/>
    </source>
</evidence>
<dbReference type="InterPro" id="IPR050131">
    <property type="entry name" value="Peptidase_S8_subtilisin-like"/>
</dbReference>
<dbReference type="PRINTS" id="PR00723">
    <property type="entry name" value="SUBTILISIN"/>
</dbReference>
<comment type="caution">
    <text evidence="10">The sequence shown here is derived from an EMBL/GenBank/DDBJ whole genome shotgun (WGS) entry which is preliminary data.</text>
</comment>